<evidence type="ECO:0000256" key="1">
    <source>
        <dbReference type="ARBA" id="ARBA00022630"/>
    </source>
</evidence>
<dbReference type="RefSeq" id="WP_174448790.1">
    <property type="nucleotide sequence ID" value="NZ_AP018732.1"/>
</dbReference>
<reference evidence="4 5" key="1">
    <citation type="journal article" date="2019" name="ISME J.">
        <title>Isolation and characterization of a thermophilic sulfur- and iron-reducing thaumarchaeote from a terrestrial acidic hot spring.</title>
        <authorList>
            <person name="Kato S."/>
            <person name="Itoh T."/>
            <person name="Yuki M."/>
            <person name="Nagamori M."/>
            <person name="Ohnishi M."/>
            <person name="Uematsu K."/>
            <person name="Suzuki K."/>
            <person name="Takashina T."/>
            <person name="Ohkuma M."/>
        </authorList>
    </citation>
    <scope>NUCLEOTIDE SEQUENCE [LARGE SCALE GENOMIC DNA]</scope>
    <source>
        <strain evidence="4 5">NAS-02</strain>
    </source>
</reference>
<feature type="domain" description="FAD/NAD(P)-binding" evidence="3">
    <location>
        <begin position="19"/>
        <end position="310"/>
    </location>
</feature>
<keyword evidence="2 4" id="KW-0560">Oxidoreductase</keyword>
<dbReference type="GeneID" id="55584993"/>
<dbReference type="Proteomes" id="UP000509448">
    <property type="component" value="Chromosome"/>
</dbReference>
<dbReference type="Gene3D" id="3.50.50.60">
    <property type="entry name" value="FAD/NAD(P)-binding domain"/>
    <property type="match status" value="2"/>
</dbReference>
<evidence type="ECO:0000259" key="3">
    <source>
        <dbReference type="Pfam" id="PF07992"/>
    </source>
</evidence>
<dbReference type="AlphaFoldDB" id="A0A4P2VH62"/>
<keyword evidence="5" id="KW-1185">Reference proteome</keyword>
<name>A0A4P2VH62_9ARCH</name>
<dbReference type="SUPFAM" id="SSF51905">
    <property type="entry name" value="FAD/NAD(P)-binding domain"/>
    <property type="match status" value="1"/>
</dbReference>
<evidence type="ECO:0000256" key="2">
    <source>
        <dbReference type="ARBA" id="ARBA00023002"/>
    </source>
</evidence>
<dbReference type="PRINTS" id="PR00368">
    <property type="entry name" value="FADPNR"/>
</dbReference>
<evidence type="ECO:0000313" key="5">
    <source>
        <dbReference type="Proteomes" id="UP000509448"/>
    </source>
</evidence>
<evidence type="ECO:0000313" key="4">
    <source>
        <dbReference type="EMBL" id="BBE42572.1"/>
    </source>
</evidence>
<dbReference type="InterPro" id="IPR036188">
    <property type="entry name" value="FAD/NAD-bd_sf"/>
</dbReference>
<dbReference type="PRINTS" id="PR00469">
    <property type="entry name" value="PNDRDTASEII"/>
</dbReference>
<organism evidence="4 5">
    <name type="scientific">Conexivisphaera calida</name>
    <dbReference type="NCBI Taxonomy" id="1874277"/>
    <lineage>
        <taxon>Archaea</taxon>
        <taxon>Nitrososphaerota</taxon>
        <taxon>Conexivisphaeria</taxon>
        <taxon>Conexivisphaerales</taxon>
        <taxon>Conexivisphaeraceae</taxon>
        <taxon>Conexivisphaera</taxon>
    </lineage>
</organism>
<dbReference type="InterPro" id="IPR050097">
    <property type="entry name" value="Ferredoxin-NADP_redctase_2"/>
</dbReference>
<dbReference type="EMBL" id="AP018732">
    <property type="protein sequence ID" value="BBE42572.1"/>
    <property type="molecule type" value="Genomic_DNA"/>
</dbReference>
<dbReference type="PANTHER" id="PTHR48105">
    <property type="entry name" value="THIOREDOXIN REDUCTASE 1-RELATED-RELATED"/>
    <property type="match status" value="1"/>
</dbReference>
<dbReference type="Pfam" id="PF07992">
    <property type="entry name" value="Pyr_redox_2"/>
    <property type="match status" value="1"/>
</dbReference>
<dbReference type="OrthoDB" id="27340at2157"/>
<dbReference type="KEGG" id="ccai:NAS2_1183"/>
<gene>
    <name evidence="4" type="ORF">NAS2_1183</name>
</gene>
<keyword evidence="1" id="KW-0285">Flavoprotein</keyword>
<dbReference type="InterPro" id="IPR023753">
    <property type="entry name" value="FAD/NAD-binding_dom"/>
</dbReference>
<accession>A0A4P2VH62</accession>
<dbReference type="EC" id="1.8.1.9" evidence="4"/>
<dbReference type="GO" id="GO:0004791">
    <property type="term" value="F:thioredoxin-disulfide reductase (NADPH) activity"/>
    <property type="evidence" value="ECO:0007669"/>
    <property type="project" value="UniProtKB-EC"/>
</dbReference>
<proteinExistence type="predicted"/>
<protein>
    <submittedName>
        <fullName evidence="4">Thioredoxin reductase</fullName>
        <ecNumber evidence="4">1.8.1.9</ecNumber>
    </submittedName>
</protein>
<sequence length="325" mass="35314">MALEFKMAPVGEEELAPEYDVVIVGAGPAAFSAAVYSARFMLRSVMIGEEPGGQLTLAGIVDDYIGLPEIPAPDLIERFKGHSGKYGVQLFMDRVERIEELEDSKKRVMTLEGRETTAKAVVVAVGSKRRKLGVPGEDKYNARGVSYCSVCDAPLFRGAEAVAVIGGGDSAVEGASMLADYAKKVYLIHRRSSFRAQPVNVEALRRKRNVEFILNSTVREITGDTKVRGVVVENLDEKSRSTLKVDGVFIEIGFEPDVEFSAKNGLGVDAGGYIKVDDWMRTTRPGIFAAGDCTSAWVGFRQVVTAVAQGAVAAYSASRYIREKW</sequence>